<sequence>MKINISSPIVFNIQNHIEGNFQEAPCSDMNVTVPSRIVKYVIEPDALRTKSRR</sequence>
<dbReference type="Proteomes" id="UP000030640">
    <property type="component" value="Unassembled WGS sequence"/>
</dbReference>
<evidence type="ECO:0000313" key="2">
    <source>
        <dbReference type="Proteomes" id="UP000030640"/>
    </source>
</evidence>
<accession>W6ZSC6</accession>
<reference evidence="1 2" key="1">
    <citation type="submission" date="2013-02" db="EMBL/GenBank/DDBJ databases">
        <title>The Genome Sequence of Plasmodium inui San Antonio 1.</title>
        <authorList>
            <consortium name="The Broad Institute Genome Sequencing Platform"/>
            <consortium name="The Broad Institute Genome Sequencing Center for Infectious Disease"/>
            <person name="Neafsey D."/>
            <person name="Cheeseman I."/>
            <person name="Volkman S."/>
            <person name="Adams J."/>
            <person name="Walker B."/>
            <person name="Young S.K."/>
            <person name="Zeng Q."/>
            <person name="Gargeya S."/>
            <person name="Fitzgerald M."/>
            <person name="Haas B."/>
            <person name="Abouelleil A."/>
            <person name="Alvarado L."/>
            <person name="Arachchi H.M."/>
            <person name="Berlin A.M."/>
            <person name="Chapman S.B."/>
            <person name="Dewar J."/>
            <person name="Goldberg J."/>
            <person name="Griggs A."/>
            <person name="Gujja S."/>
            <person name="Hansen M."/>
            <person name="Howarth C."/>
            <person name="Imamovic A."/>
            <person name="Larimer J."/>
            <person name="McCowan C."/>
            <person name="Murphy C."/>
            <person name="Neiman D."/>
            <person name="Pearson M."/>
            <person name="Priest M."/>
            <person name="Roberts A."/>
            <person name="Saif S."/>
            <person name="Shea T."/>
            <person name="Sisk P."/>
            <person name="Sykes S."/>
            <person name="Wortman J."/>
            <person name="Nusbaum C."/>
            <person name="Birren B."/>
        </authorList>
    </citation>
    <scope>NUCLEOTIDE SEQUENCE [LARGE SCALE GENOMIC DNA]</scope>
    <source>
        <strain evidence="1 2">San Antonio 1</strain>
    </source>
</reference>
<evidence type="ECO:0000313" key="1">
    <source>
        <dbReference type="EMBL" id="EUD63807.1"/>
    </source>
</evidence>
<keyword evidence="2" id="KW-1185">Reference proteome</keyword>
<feature type="non-terminal residue" evidence="1">
    <location>
        <position position="53"/>
    </location>
</feature>
<dbReference type="EMBL" id="KI965657">
    <property type="protein sequence ID" value="EUD63807.1"/>
    <property type="molecule type" value="Genomic_DNA"/>
</dbReference>
<proteinExistence type="predicted"/>
<dbReference type="AlphaFoldDB" id="W6ZSC6"/>
<dbReference type="VEuPathDB" id="PlasmoDB:C922_05811"/>
<name>W6ZSC6_9APIC</name>
<gene>
    <name evidence="1" type="ORF">C922_05811</name>
</gene>
<dbReference type="GeneID" id="20041085"/>
<dbReference type="RefSeq" id="XP_008819604.1">
    <property type="nucleotide sequence ID" value="XM_008821382.1"/>
</dbReference>
<organism evidence="1 2">
    <name type="scientific">Plasmodium inui San Antonio 1</name>
    <dbReference type="NCBI Taxonomy" id="1237626"/>
    <lineage>
        <taxon>Eukaryota</taxon>
        <taxon>Sar</taxon>
        <taxon>Alveolata</taxon>
        <taxon>Apicomplexa</taxon>
        <taxon>Aconoidasida</taxon>
        <taxon>Haemosporida</taxon>
        <taxon>Plasmodiidae</taxon>
        <taxon>Plasmodium</taxon>
        <taxon>Plasmodium (Plasmodium)</taxon>
    </lineage>
</organism>
<protein>
    <submittedName>
        <fullName evidence="1">Uncharacterized protein</fullName>
    </submittedName>
</protein>